<comment type="similarity">
    <text evidence="1">Belongs to the UPF0597 family.</text>
</comment>
<dbReference type="PIRSF" id="PIRSF006054">
    <property type="entry name" value="UCP006054"/>
    <property type="match status" value="1"/>
</dbReference>
<sequence>MEQRLYQGCIQILKEELVPALGCTEPIAIAYAAAKARKVLGSMPEHIIVKCSGNIVKNVKGVIVPATGDMRGIETSAVLGAVAGNPDGELEVLEGVTKEDVELTKEYLKKEVCEVQIIHGVSNLQIIVLAIKGKDVVEVEICEDHTNIIRIEKNSKNLLPVQAENKKEQKRGIVNELTLDMIYEFANSVCIEEISDILDRQIKYNMQIANEGLVNDYGANVGKTILKTYGKDVKMLAKAYPAAGSDARMGGCTLPVIINSGSGNQGMTVSLPVIIYARHLKVSDEMLYRGLVFSNLIAVHLKSGIGKLSAYCGVVSAACGSGAAITYLHQAPLETISKTITNVLGNVSGIVCDGAKSSCAAKIASAVDAAIMGHYMAMEDNTFGAGEGLVKENVELTINTICKMGRDGMKQTDEEILNLMIHS</sequence>
<dbReference type="OrthoDB" id="41906at2"/>
<dbReference type="Proteomes" id="UP000184386">
    <property type="component" value="Unassembled WGS sequence"/>
</dbReference>
<evidence type="ECO:0000313" key="4">
    <source>
        <dbReference type="Proteomes" id="UP000184386"/>
    </source>
</evidence>
<dbReference type="GO" id="GO:0080146">
    <property type="term" value="F:L-cysteine desulfhydrase activity"/>
    <property type="evidence" value="ECO:0007669"/>
    <property type="project" value="TreeGrafter"/>
</dbReference>
<reference evidence="3 4" key="1">
    <citation type="submission" date="2016-11" db="EMBL/GenBank/DDBJ databases">
        <authorList>
            <person name="Jaros S."/>
            <person name="Januszkiewicz K."/>
            <person name="Wedrychowicz H."/>
        </authorList>
    </citation>
    <scope>NUCLEOTIDE SEQUENCE [LARGE SCALE GENOMIC DNA]</scope>
    <source>
        <strain evidence="3 4">DSM 15929</strain>
    </source>
</reference>
<dbReference type="PANTHER" id="PTHR30501">
    <property type="entry name" value="UPF0597 PROTEIN YHAM"/>
    <property type="match status" value="1"/>
</dbReference>
<dbReference type="InterPro" id="IPR021144">
    <property type="entry name" value="UPF0597"/>
</dbReference>
<proteinExistence type="inferred from homology"/>
<keyword evidence="4" id="KW-1185">Reference proteome</keyword>
<feature type="domain" description="Serine dehydratase-like alpha subunit" evidence="2">
    <location>
        <begin position="89"/>
        <end position="418"/>
    </location>
</feature>
<dbReference type="Pfam" id="PF03313">
    <property type="entry name" value="SDH_alpha"/>
    <property type="match status" value="1"/>
</dbReference>
<name>A0A1M6MYB4_9FIRM</name>
<evidence type="ECO:0000256" key="1">
    <source>
        <dbReference type="HAMAP-Rule" id="MF_01845"/>
    </source>
</evidence>
<organism evidence="3 4">
    <name type="scientific">Anaerocolumna jejuensis DSM 15929</name>
    <dbReference type="NCBI Taxonomy" id="1121322"/>
    <lineage>
        <taxon>Bacteria</taxon>
        <taxon>Bacillati</taxon>
        <taxon>Bacillota</taxon>
        <taxon>Clostridia</taxon>
        <taxon>Lachnospirales</taxon>
        <taxon>Lachnospiraceae</taxon>
        <taxon>Anaerocolumna</taxon>
    </lineage>
</organism>
<dbReference type="AlphaFoldDB" id="A0A1M6MYB4"/>
<evidence type="ECO:0000259" key="2">
    <source>
        <dbReference type="Pfam" id="PF03313"/>
    </source>
</evidence>
<dbReference type="InterPro" id="IPR005130">
    <property type="entry name" value="Ser_deHydtase-like_asu"/>
</dbReference>
<evidence type="ECO:0000313" key="3">
    <source>
        <dbReference type="EMBL" id="SHJ88428.1"/>
    </source>
</evidence>
<dbReference type="RefSeq" id="WP_073273875.1">
    <property type="nucleotide sequence ID" value="NZ_FRAC01000007.1"/>
</dbReference>
<dbReference type="GO" id="GO:0019450">
    <property type="term" value="P:L-cysteine catabolic process to pyruvate"/>
    <property type="evidence" value="ECO:0007669"/>
    <property type="project" value="TreeGrafter"/>
</dbReference>
<dbReference type="EMBL" id="FRAC01000007">
    <property type="protein sequence ID" value="SHJ88428.1"/>
    <property type="molecule type" value="Genomic_DNA"/>
</dbReference>
<dbReference type="HAMAP" id="MF_01845">
    <property type="entry name" value="UPF0597"/>
    <property type="match status" value="1"/>
</dbReference>
<gene>
    <name evidence="3" type="ORF">SAMN02745136_01232</name>
</gene>
<dbReference type="PANTHER" id="PTHR30501:SF2">
    <property type="entry name" value="UPF0597 PROTEIN YHAM"/>
    <property type="match status" value="1"/>
</dbReference>
<protein>
    <recommendedName>
        <fullName evidence="1">UPF0597 protein SAMN02745136_01232</fullName>
    </recommendedName>
</protein>
<accession>A0A1M6MYB4</accession>